<name>A0A7S1XXC1_9STRA</name>
<evidence type="ECO:0000256" key="2">
    <source>
        <dbReference type="ARBA" id="ARBA00022723"/>
    </source>
</evidence>
<comment type="similarity">
    <text evidence="7">Belongs to the cyclic nucleotide phosphodiesterase family.</text>
</comment>
<dbReference type="PROSITE" id="PS00126">
    <property type="entry name" value="PDEASE_I_1"/>
    <property type="match status" value="1"/>
</dbReference>
<dbReference type="SMART" id="SM00065">
    <property type="entry name" value="GAF"/>
    <property type="match status" value="3"/>
</dbReference>
<feature type="binding site" evidence="6">
    <location>
        <position position="1043"/>
    </location>
    <ligand>
        <name>Zn(2+)</name>
        <dbReference type="ChEBI" id="CHEBI:29105"/>
        <label>1</label>
    </ligand>
</feature>
<dbReference type="PANTHER" id="PTHR11347">
    <property type="entry name" value="CYCLIC NUCLEOTIDE PHOSPHODIESTERASE"/>
    <property type="match status" value="1"/>
</dbReference>
<comment type="cofactor">
    <cofactor evidence="7">
        <name>a divalent metal cation</name>
        <dbReference type="ChEBI" id="CHEBI:60240"/>
    </cofactor>
    <text evidence="7">Binds 2 divalent metal cations per subunit. Site 1 may preferentially bind zinc ions, while site 2 has a preference for magnesium and/or manganese ions.</text>
</comment>
<evidence type="ECO:0000256" key="6">
    <source>
        <dbReference type="PIRSR" id="PIRSR623088-3"/>
    </source>
</evidence>
<feature type="binding site" evidence="5">
    <location>
        <position position="1149"/>
    </location>
    <ligand>
        <name>AMP</name>
        <dbReference type="ChEBI" id="CHEBI:456215"/>
    </ligand>
</feature>
<keyword evidence="3 7" id="KW-0378">Hydrolase</keyword>
<feature type="compositionally biased region" description="Basic and acidic residues" evidence="8">
    <location>
        <begin position="10"/>
        <end position="30"/>
    </location>
</feature>
<feature type="binding site" evidence="6">
    <location>
        <position position="1149"/>
    </location>
    <ligand>
        <name>Zn(2+)</name>
        <dbReference type="ChEBI" id="CHEBI:29105"/>
        <label>1</label>
    </ligand>
</feature>
<dbReference type="SUPFAM" id="SSF55781">
    <property type="entry name" value="GAF domain-like"/>
    <property type="match status" value="3"/>
</dbReference>
<dbReference type="AlphaFoldDB" id="A0A7S1XXC1"/>
<gene>
    <name evidence="10" type="ORF">PPAR1163_LOCUS25253</name>
</gene>
<dbReference type="Gene3D" id="3.30.450.40">
    <property type="match status" value="3"/>
</dbReference>
<dbReference type="SMART" id="SM00471">
    <property type="entry name" value="HDc"/>
    <property type="match status" value="1"/>
</dbReference>
<dbReference type="EMBL" id="HBGJ01040061">
    <property type="protein sequence ID" value="CAD9266827.1"/>
    <property type="molecule type" value="Transcribed_RNA"/>
</dbReference>
<dbReference type="InterPro" id="IPR036971">
    <property type="entry name" value="PDEase_catalytic_dom_sf"/>
</dbReference>
<evidence type="ECO:0000256" key="5">
    <source>
        <dbReference type="PIRSR" id="PIRSR623088-2"/>
    </source>
</evidence>
<dbReference type="GO" id="GO:0046872">
    <property type="term" value="F:metal ion binding"/>
    <property type="evidence" value="ECO:0007669"/>
    <property type="project" value="UniProtKB-KW"/>
</dbReference>
<dbReference type="InterPro" id="IPR023088">
    <property type="entry name" value="PDEase"/>
</dbReference>
<feature type="compositionally biased region" description="Acidic residues" evidence="8">
    <location>
        <begin position="529"/>
        <end position="540"/>
    </location>
</feature>
<evidence type="ECO:0000256" key="4">
    <source>
        <dbReference type="PIRSR" id="PIRSR623088-1"/>
    </source>
</evidence>
<evidence type="ECO:0000256" key="7">
    <source>
        <dbReference type="RuleBase" id="RU363067"/>
    </source>
</evidence>
<feature type="binding site" evidence="6">
    <location>
        <position position="1044"/>
    </location>
    <ligand>
        <name>Zn(2+)</name>
        <dbReference type="ChEBI" id="CHEBI:29105"/>
        <label>2</label>
    </ligand>
</feature>
<sequence>MTTLPAVRSAQKDDSLHLKSATHGEKTRIREWRDSVVLASEVYGVPRDTFDVRVQEQRKGHHTPARPESPPGSAGKRPASPRVIATTSDRVALSVGNAHLSGDTAEELFRSLNSAQAGDRDQTVLQLLQVYNAHCRLFQAVNSCSDPESGLMALVGQAYDLLKAERISIFVVDRRLSRLRLAIAKDLERGFTVPLSSGIVGTAATRGHVINVQDAQTDDRFFSGVDKLSNFTTRSVLAVPIMIAGNVHGVMMAINKIPTPGDAGADGSQIVPFTANDENLAREVANFAAVHLQNVSLFADAMRNRALARRLLRMFSAFTADMDSNEAAQRIVEYSYDLLEAERISIYLADALHNELECIISKDVQGHRLPVDKGIAGHVFREGKVIHIADAYADPRFYSNVDHDSGFKTGCVLCSPIHDAKGETIGVITAINKKNSDDFTRDDVHVIEAISAQAGIVLYSTDQLNRAKKMVRLNRVLGDVSKWTKTGIEISECIISETKDLCGASICRLYIFKESEGLFWLADTTEPPKDDDDDGSENEDDGKVSTSESTVLGQMHHDINTVCARRHEDAEDELNLLAEDAKHAMCAPILKDKHVVGAIYCAQTSPDSNGFRTTEISTLETLANVAATVLPAKVWTSDVPTDATPGAGEDDVAPVSRAISRRRTRRSVFEQVTSSFKGTIILDVEGVVLRCDCDTDVTLGLKPNDIVGKKFANSVGSADPILTAEINSAIHGGEEVADYHIGHHITTKHPLPSGNTEVNCMVVPIHIDEDEDGGDGESQSGKPAYVVVLEERTEITKVSHRLKKAELRINNADAMVHENLKLKNCMQRALTAAGEYDSFSSCITRIASADAPADVLAATLTIATQVDRIAERNTRLGGNVAQTAGSIIVATDEHDPDLPNFTEEQPDERLLAWASDSYKTYKAPLAEIDQRIADLMEHPGSGPLQEWDFDVLDFHGHKHALKTISSMIFVDLLQVNTEWSVGSVTLSKFIDTVCAHYFDVPFHSFTHGVCVQHASYYLLYRTTAGDKLSSFQKITTVISALAHDVGHPGHNNLFEIVTENPRALTYNDQSVLENHHCALMFRILNVEQCNILQGLTAEERKEFRALAVHSILATDMAGHFPLVAKFNGAETSEEMDKQVLAGMMLHAADLSNPARRGESYLRWGKLVHAEFDLQVQNEEGRGLTPASFMKAENFQVRARQEVGFIAFVIMPMWQAMAKKFPDLNFCVDNLNDNKVMWEELSTKQTEGEESSS</sequence>
<feature type="binding site" evidence="6">
    <location>
        <position position="1007"/>
    </location>
    <ligand>
        <name>Zn(2+)</name>
        <dbReference type="ChEBI" id="CHEBI:29105"/>
        <label>1</label>
    </ligand>
</feature>
<feature type="region of interest" description="Disordered" evidence="8">
    <location>
        <begin position="56"/>
        <end position="81"/>
    </location>
</feature>
<feature type="region of interest" description="Disordered" evidence="8">
    <location>
        <begin position="523"/>
        <end position="551"/>
    </location>
</feature>
<reference evidence="10" key="1">
    <citation type="submission" date="2021-01" db="EMBL/GenBank/DDBJ databases">
        <authorList>
            <person name="Corre E."/>
            <person name="Pelletier E."/>
            <person name="Niang G."/>
            <person name="Scheremetjew M."/>
            <person name="Finn R."/>
            <person name="Kale V."/>
            <person name="Holt S."/>
            <person name="Cochrane G."/>
            <person name="Meng A."/>
            <person name="Brown T."/>
            <person name="Cohen L."/>
        </authorList>
    </citation>
    <scope>NUCLEOTIDE SEQUENCE</scope>
    <source>
        <strain evidence="10">CCMP2877</strain>
    </source>
</reference>
<dbReference type="InterPro" id="IPR003607">
    <property type="entry name" value="HD/PDEase_dom"/>
</dbReference>
<feature type="binding site" evidence="5">
    <location>
        <position position="1044"/>
    </location>
    <ligand>
        <name>AMP</name>
        <dbReference type="ChEBI" id="CHEBI:456215"/>
    </ligand>
</feature>
<dbReference type="SUPFAM" id="SSF109604">
    <property type="entry name" value="HD-domain/PDEase-like"/>
    <property type="match status" value="1"/>
</dbReference>
<dbReference type="PRINTS" id="PR00387">
    <property type="entry name" value="PDIESTERASE1"/>
</dbReference>
<dbReference type="InterPro" id="IPR029016">
    <property type="entry name" value="GAF-like_dom_sf"/>
</dbReference>
<feature type="binding site" evidence="6">
    <location>
        <position position="1044"/>
    </location>
    <ligand>
        <name>Zn(2+)</name>
        <dbReference type="ChEBI" id="CHEBI:29105"/>
        <label>1</label>
    </ligand>
</feature>
<dbReference type="InterPro" id="IPR003018">
    <property type="entry name" value="GAF"/>
</dbReference>
<evidence type="ECO:0000256" key="1">
    <source>
        <dbReference type="ARBA" id="ARBA00022535"/>
    </source>
</evidence>
<dbReference type="InterPro" id="IPR002073">
    <property type="entry name" value="PDEase_catalytic_dom"/>
</dbReference>
<dbReference type="Pfam" id="PF01590">
    <property type="entry name" value="GAF"/>
    <property type="match status" value="3"/>
</dbReference>
<dbReference type="Pfam" id="PF00233">
    <property type="entry name" value="PDEase_I"/>
    <property type="match status" value="1"/>
</dbReference>
<dbReference type="CDD" id="cd00077">
    <property type="entry name" value="HDc"/>
    <property type="match status" value="1"/>
</dbReference>
<dbReference type="PROSITE" id="PS51845">
    <property type="entry name" value="PDEASE_I_2"/>
    <property type="match status" value="1"/>
</dbReference>
<feature type="binding site" evidence="5">
    <location>
        <begin position="1003"/>
        <end position="1007"/>
    </location>
    <ligand>
        <name>AMP</name>
        <dbReference type="ChEBI" id="CHEBI:456215"/>
    </ligand>
</feature>
<dbReference type="InterPro" id="IPR023174">
    <property type="entry name" value="PDEase_CS"/>
</dbReference>
<feature type="region of interest" description="Disordered" evidence="8">
    <location>
        <begin position="1"/>
        <end position="30"/>
    </location>
</feature>
<dbReference type="Gene3D" id="1.10.1300.10">
    <property type="entry name" value="3'5'-cyclic nucleotide phosphodiesterase, catalytic domain"/>
    <property type="match status" value="1"/>
</dbReference>
<accession>A0A7S1XXC1</accession>
<evidence type="ECO:0000313" key="10">
    <source>
        <dbReference type="EMBL" id="CAD9266827.1"/>
    </source>
</evidence>
<evidence type="ECO:0000259" key="9">
    <source>
        <dbReference type="PROSITE" id="PS51845"/>
    </source>
</evidence>
<evidence type="ECO:0000256" key="3">
    <source>
        <dbReference type="ARBA" id="ARBA00022801"/>
    </source>
</evidence>
<feature type="active site" description="Proton donor" evidence="4">
    <location>
        <position position="1003"/>
    </location>
</feature>
<keyword evidence="2 6" id="KW-0479">Metal-binding</keyword>
<organism evidence="10">
    <name type="scientific">Phaeomonas parva</name>
    <dbReference type="NCBI Taxonomy" id="124430"/>
    <lineage>
        <taxon>Eukaryota</taxon>
        <taxon>Sar</taxon>
        <taxon>Stramenopiles</taxon>
        <taxon>Ochrophyta</taxon>
        <taxon>Pinguiophyceae</taxon>
        <taxon>Pinguiochrysidales</taxon>
        <taxon>Pinguiochrysidaceae</taxon>
        <taxon>Phaeomonas</taxon>
    </lineage>
</organism>
<dbReference type="GO" id="GO:0004114">
    <property type="term" value="F:3',5'-cyclic-nucleotide phosphodiesterase activity"/>
    <property type="evidence" value="ECO:0007669"/>
    <property type="project" value="InterPro"/>
</dbReference>
<dbReference type="GO" id="GO:0007165">
    <property type="term" value="P:signal transduction"/>
    <property type="evidence" value="ECO:0007669"/>
    <property type="project" value="InterPro"/>
</dbReference>
<evidence type="ECO:0000256" key="8">
    <source>
        <dbReference type="SAM" id="MobiDB-lite"/>
    </source>
</evidence>
<keyword evidence="1" id="KW-0140">cGMP</keyword>
<feature type="binding site" evidence="5">
    <location>
        <position position="1200"/>
    </location>
    <ligand>
        <name>AMP</name>
        <dbReference type="ChEBI" id="CHEBI:456215"/>
    </ligand>
</feature>
<dbReference type="EC" id="3.1.4.-" evidence="7"/>
<proteinExistence type="inferred from homology"/>
<protein>
    <recommendedName>
        <fullName evidence="7">Phosphodiesterase</fullName>
        <ecNumber evidence="7">3.1.4.-</ecNumber>
    </recommendedName>
</protein>
<feature type="domain" description="PDEase" evidence="9">
    <location>
        <begin position="924"/>
        <end position="1244"/>
    </location>
</feature>